<dbReference type="GO" id="GO:0016746">
    <property type="term" value="F:acyltransferase activity"/>
    <property type="evidence" value="ECO:0007669"/>
    <property type="project" value="UniProtKB-KW"/>
</dbReference>
<keyword evidence="2" id="KW-0808">Transferase</keyword>
<evidence type="ECO:0000313" key="3">
    <source>
        <dbReference type="Proteomes" id="UP000705867"/>
    </source>
</evidence>
<dbReference type="Pfam" id="PF13480">
    <property type="entry name" value="Acetyltransf_6"/>
    <property type="match status" value="1"/>
</dbReference>
<dbReference type="InterPro" id="IPR038740">
    <property type="entry name" value="BioF2-like_GNAT_dom"/>
</dbReference>
<accession>A0A953M409</accession>
<protein>
    <submittedName>
        <fullName evidence="2">GNAT family N-acetyltransferase</fullName>
        <ecNumber evidence="2">2.3.1.-</ecNumber>
    </submittedName>
</protein>
<organism evidence="2 3">
    <name type="scientific">Candidatus Nitrobium versatile</name>
    <dbReference type="NCBI Taxonomy" id="2884831"/>
    <lineage>
        <taxon>Bacteria</taxon>
        <taxon>Pseudomonadati</taxon>
        <taxon>Nitrospirota</taxon>
        <taxon>Nitrospiria</taxon>
        <taxon>Nitrospirales</taxon>
        <taxon>Nitrospiraceae</taxon>
        <taxon>Candidatus Nitrobium</taxon>
    </lineage>
</organism>
<proteinExistence type="predicted"/>
<dbReference type="AlphaFoldDB" id="A0A953M409"/>
<dbReference type="EC" id="2.3.1.-" evidence="2"/>
<evidence type="ECO:0000259" key="1">
    <source>
        <dbReference type="Pfam" id="PF13480"/>
    </source>
</evidence>
<gene>
    <name evidence="2" type="ORF">K8I29_20065</name>
</gene>
<dbReference type="EMBL" id="JAIOIV010000157">
    <property type="protein sequence ID" value="MBZ0158498.1"/>
    <property type="molecule type" value="Genomic_DNA"/>
</dbReference>
<reference evidence="2" key="2">
    <citation type="submission" date="2021-08" db="EMBL/GenBank/DDBJ databases">
        <authorList>
            <person name="Dalcin Martins P."/>
        </authorList>
    </citation>
    <scope>NUCLEOTIDE SEQUENCE</scope>
    <source>
        <strain evidence="2">MAG_39</strain>
    </source>
</reference>
<sequence>MTIEEINDTSALEALGREWSLLWERCPSATPFQSPEWLLPWWRHFGNDGLMTLAIRRRGRLAGIAPLFLFRHPEHGFRQVSLLGSGITDYLDFLLEPEAEEEGTRAVFEHLLSQKSRWDVGDFQELRGASPLLSSPGIPGLLMQKTAMEACPVLTLPDTRAAFRAGLSARLRKELRYTRNSIERAGGAYTETATGTTRQEFLEILFRLHRAAWEERGEGGVLAGPGIQAFHREVSAGFLERGWLRLSVLYIGGSVSAALYSFAARERLYCYLSGFDPRASLYSPGKFILWHAIEDALAGGIREFDFLRGREEYKYTWGARNRTNYRLLVWHSPSFRPEGAFKTMNEKTEAASPL</sequence>
<dbReference type="SUPFAM" id="SSF55729">
    <property type="entry name" value="Acyl-CoA N-acyltransferases (Nat)"/>
    <property type="match status" value="1"/>
</dbReference>
<dbReference type="Proteomes" id="UP000705867">
    <property type="component" value="Unassembled WGS sequence"/>
</dbReference>
<keyword evidence="2" id="KW-0012">Acyltransferase</keyword>
<dbReference type="InterPro" id="IPR016181">
    <property type="entry name" value="Acyl_CoA_acyltransferase"/>
</dbReference>
<feature type="domain" description="BioF2-like acetyltransferase" evidence="1">
    <location>
        <begin position="170"/>
        <end position="314"/>
    </location>
</feature>
<evidence type="ECO:0000313" key="2">
    <source>
        <dbReference type="EMBL" id="MBZ0158498.1"/>
    </source>
</evidence>
<reference evidence="2" key="1">
    <citation type="journal article" date="2021" name="bioRxiv">
        <title>Unraveling nitrogen, sulfur and carbon metabolic pathways and microbial community transcriptional responses to substrate deprivation and toxicity stresses in a bioreactor mimicking anoxic brackish coastal sediment conditions.</title>
        <authorList>
            <person name="Martins P.D."/>
            <person name="Echeveste M.J."/>
            <person name="Arshad A."/>
            <person name="Kurth J."/>
            <person name="Ouboter H."/>
            <person name="Jetten M.S.M."/>
            <person name="Welte C.U."/>
        </authorList>
    </citation>
    <scope>NUCLEOTIDE SEQUENCE</scope>
    <source>
        <strain evidence="2">MAG_39</strain>
    </source>
</reference>
<comment type="caution">
    <text evidence="2">The sequence shown here is derived from an EMBL/GenBank/DDBJ whole genome shotgun (WGS) entry which is preliminary data.</text>
</comment>
<dbReference type="Gene3D" id="3.40.630.30">
    <property type="match status" value="1"/>
</dbReference>
<name>A0A953M409_9BACT</name>